<dbReference type="EMBL" id="JAHRIP010077042">
    <property type="protein sequence ID" value="MEQ2311539.1"/>
    <property type="molecule type" value="Genomic_DNA"/>
</dbReference>
<gene>
    <name evidence="1" type="primary">DPH6</name>
    <name evidence="1" type="ORF">AMECASPLE_021142</name>
</gene>
<accession>A0ABV1A039</accession>
<feature type="non-terminal residue" evidence="1">
    <location>
        <position position="1"/>
    </location>
</feature>
<evidence type="ECO:0000313" key="1">
    <source>
        <dbReference type="EMBL" id="MEQ2311539.1"/>
    </source>
</evidence>
<name>A0ABV1A039_9TELE</name>
<dbReference type="SUPFAM" id="SSF52402">
    <property type="entry name" value="Adenine nucleotide alpha hydrolases-like"/>
    <property type="match status" value="1"/>
</dbReference>
<protein>
    <submittedName>
        <fullName evidence="1">Diphthine--ammonia ligase</fullName>
    </submittedName>
</protein>
<organism evidence="1 2">
    <name type="scientific">Ameca splendens</name>
    <dbReference type="NCBI Taxonomy" id="208324"/>
    <lineage>
        <taxon>Eukaryota</taxon>
        <taxon>Metazoa</taxon>
        <taxon>Chordata</taxon>
        <taxon>Craniata</taxon>
        <taxon>Vertebrata</taxon>
        <taxon>Euteleostomi</taxon>
        <taxon>Actinopterygii</taxon>
        <taxon>Neopterygii</taxon>
        <taxon>Teleostei</taxon>
        <taxon>Neoteleostei</taxon>
        <taxon>Acanthomorphata</taxon>
        <taxon>Ovalentaria</taxon>
        <taxon>Atherinomorphae</taxon>
        <taxon>Cyprinodontiformes</taxon>
        <taxon>Goodeidae</taxon>
        <taxon>Ameca</taxon>
    </lineage>
</organism>
<dbReference type="PANTHER" id="PTHR12196:SF2">
    <property type="entry name" value="DIPHTHINE--AMMONIA LIGASE"/>
    <property type="match status" value="1"/>
</dbReference>
<dbReference type="InterPro" id="IPR030662">
    <property type="entry name" value="DPH6/MJ0570"/>
</dbReference>
<dbReference type="PANTHER" id="PTHR12196">
    <property type="entry name" value="DOMAIN OF UNKNOWN FUNCTION 71 DUF71 -CONTAINING PROTEIN"/>
    <property type="match status" value="1"/>
</dbReference>
<keyword evidence="2" id="KW-1185">Reference proteome</keyword>
<reference evidence="1 2" key="1">
    <citation type="submission" date="2021-06" db="EMBL/GenBank/DDBJ databases">
        <authorList>
            <person name="Palmer J.M."/>
        </authorList>
    </citation>
    <scope>NUCLEOTIDE SEQUENCE [LARGE SCALE GENOMIC DNA]</scope>
    <source>
        <strain evidence="1 2">AS_MEX2019</strain>
        <tissue evidence="1">Muscle</tissue>
    </source>
</reference>
<comment type="caution">
    <text evidence="1">The sequence shown here is derived from an EMBL/GenBank/DDBJ whole genome shotgun (WGS) entry which is preliminary data.</text>
</comment>
<evidence type="ECO:0000313" key="2">
    <source>
        <dbReference type="Proteomes" id="UP001469553"/>
    </source>
</evidence>
<sequence>ELLHCICILFHSCSFRLHFDNTFPHAIDELDSYMYQTVGHQAIELYADAMELPLYRRTIHGSSLDTSRNYSETEGDEVEDLYQLLYLVKAPISSH</sequence>
<dbReference type="InterPro" id="IPR014729">
    <property type="entry name" value="Rossmann-like_a/b/a_fold"/>
</dbReference>
<keyword evidence="1" id="KW-0436">Ligase</keyword>
<dbReference type="Proteomes" id="UP001469553">
    <property type="component" value="Unassembled WGS sequence"/>
</dbReference>
<dbReference type="Gene3D" id="3.40.50.620">
    <property type="entry name" value="HUPs"/>
    <property type="match status" value="1"/>
</dbReference>
<dbReference type="GO" id="GO:0016874">
    <property type="term" value="F:ligase activity"/>
    <property type="evidence" value="ECO:0007669"/>
    <property type="project" value="UniProtKB-KW"/>
</dbReference>
<proteinExistence type="predicted"/>